<evidence type="ECO:0008006" key="4">
    <source>
        <dbReference type="Google" id="ProtNLM"/>
    </source>
</evidence>
<dbReference type="OrthoDB" id="5901654at2"/>
<evidence type="ECO:0000313" key="3">
    <source>
        <dbReference type="Proteomes" id="UP000016567"/>
    </source>
</evidence>
<comment type="caution">
    <text evidence="2">The sequence shown here is derived from an EMBL/GenBank/DDBJ whole genome shotgun (WGS) entry which is preliminary data.</text>
</comment>
<dbReference type="RefSeq" id="WP_021711146.1">
    <property type="nucleotide sequence ID" value="NZ_BAOB01000371.1"/>
</dbReference>
<evidence type="ECO:0000256" key="1">
    <source>
        <dbReference type="SAM" id="SignalP"/>
    </source>
</evidence>
<feature type="signal peptide" evidence="1">
    <location>
        <begin position="1"/>
        <end position="20"/>
    </location>
</feature>
<dbReference type="EMBL" id="BATL01000075">
    <property type="protein sequence ID" value="GAD77407.1"/>
    <property type="molecule type" value="Genomic_DNA"/>
</dbReference>
<proteinExistence type="predicted"/>
<evidence type="ECO:0000313" key="2">
    <source>
        <dbReference type="EMBL" id="GAD77407.1"/>
    </source>
</evidence>
<reference evidence="2 3" key="1">
    <citation type="submission" date="2013-09" db="EMBL/GenBank/DDBJ databases">
        <title>Whole genome shotgun sequence of Vibrio azureus NBRC 104587.</title>
        <authorList>
            <person name="Isaki S."/>
            <person name="Hosoyama A."/>
            <person name="Numata M."/>
            <person name="Hashimoto M."/>
            <person name="Hosoyama Y."/>
            <person name="Tsuchikane K."/>
            <person name="Noguchi M."/>
            <person name="Hirakata S."/>
            <person name="Ichikawa N."/>
            <person name="Ohji S."/>
            <person name="Yamazoe A."/>
            <person name="Fujita N."/>
        </authorList>
    </citation>
    <scope>NUCLEOTIDE SEQUENCE [LARGE SCALE GENOMIC DNA]</scope>
    <source>
        <strain evidence="2 3">NBRC 104587</strain>
    </source>
</reference>
<dbReference type="eggNOG" id="ENOG5034CFB">
    <property type="taxonomic scope" value="Bacteria"/>
</dbReference>
<dbReference type="AlphaFoldDB" id="U3AW01"/>
<protein>
    <recommendedName>
        <fullName evidence="4">Pilus formation protein N-terminal domain-containing protein</fullName>
    </recommendedName>
</protein>
<name>U3AW01_9VIBR</name>
<keyword evidence="1" id="KW-0732">Signal</keyword>
<sequence length="121" mass="13321">MNFLSKLILPICLVTFSALGGQTIEPTSVTLTYGDSSISAEIGKDKKFAIIRNNDDEKLEFSGSVTKEYTDYIVDVLVIKDSKSNQSSSELKTTILVTKEQFDTLILIGGTNSEMFNITLK</sequence>
<feature type="chain" id="PRO_5004638455" description="Pilus formation protein N-terminal domain-containing protein" evidence="1">
    <location>
        <begin position="21"/>
        <end position="121"/>
    </location>
</feature>
<keyword evidence="3" id="KW-1185">Reference proteome</keyword>
<gene>
    <name evidence="2" type="ORF">VAZ01S_075_00010</name>
</gene>
<dbReference type="Proteomes" id="UP000016567">
    <property type="component" value="Unassembled WGS sequence"/>
</dbReference>
<accession>U3AW01</accession>
<organism evidence="2 3">
    <name type="scientific">Vibrio azureus NBRC 104587</name>
    <dbReference type="NCBI Taxonomy" id="1219077"/>
    <lineage>
        <taxon>Bacteria</taxon>
        <taxon>Pseudomonadati</taxon>
        <taxon>Pseudomonadota</taxon>
        <taxon>Gammaproteobacteria</taxon>
        <taxon>Vibrionales</taxon>
        <taxon>Vibrionaceae</taxon>
        <taxon>Vibrio</taxon>
    </lineage>
</organism>